<dbReference type="InterPro" id="IPR006813">
    <property type="entry name" value="Glyco_trans_17"/>
</dbReference>
<protein>
    <submittedName>
        <fullName evidence="2">Putative glycosyltransferase family 17</fullName>
    </submittedName>
</protein>
<keyword evidence="1" id="KW-0472">Membrane</keyword>
<keyword evidence="1" id="KW-1133">Transmembrane helix</keyword>
<dbReference type="AlphaFoldDB" id="A0A023FYT3"/>
<dbReference type="GO" id="GO:0016020">
    <property type="term" value="C:membrane"/>
    <property type="evidence" value="ECO:0007669"/>
    <property type="project" value="InterPro"/>
</dbReference>
<name>A0A023FYT3_AMBPA</name>
<proteinExistence type="evidence at transcript level"/>
<sequence length="393" mass="45436">MSAPSSESAHKFACCMPFTRSALRPTSMKLHWYFLLFSLSSLVPVTILLYHARQTALEAKQPDQNQLSRAESSFGRYVASLLLYRKNDTRRFHKTFQPDERLRGLDANYGIPAVVPDCFREGTVSGTENQKPCKCRQGWNGAGCSIPDAVWFSDAFRDMYINGIIRRRSRPRAIINGLVFNHELDLLEIRVKELGDAVDYYIIVESNYTYFGSAKPLHLRSNLTAGFLREYAHKIVPVAIGFYNSEDGNPWAPENYFRSAIWREGQRRLKNLRDDDLFMILDADEIPSRDVLMFLKYHDGYGEPMAFKFRSFLYGFFWTNEQPVEVGGVCTVAALRHVYWNDSLLVRRAEQYFPYRLPYTGTVKVKWTITGTQPRYAGWHCSWCFQAHGIQVM</sequence>
<accession>A0A023FYT3</accession>
<dbReference type="PANTHER" id="PTHR12224">
    <property type="entry name" value="BETA-1,4-MANNOSYL-GLYCOPROTEIN BETA-1,4-N-ACETYLGLUCOSAMINYL-TRANSFERASE"/>
    <property type="match status" value="1"/>
</dbReference>
<dbReference type="GO" id="GO:0003830">
    <property type="term" value="F:beta-1,4-mannosylglycoprotein 4-beta-N-acetylglucosaminyltransferase activity"/>
    <property type="evidence" value="ECO:0007669"/>
    <property type="project" value="InterPro"/>
</dbReference>
<reference evidence="2" key="1">
    <citation type="submission" date="2014-03" db="EMBL/GenBank/DDBJ databases">
        <title>The sialotranscriptome of Amblyomma triste, Amblyomma parvum and Amblyomma cajennense ticks, uncovered by 454-based RNA-seq.</title>
        <authorList>
            <person name="Garcia G.R."/>
            <person name="Gardinassi L.G."/>
            <person name="Ribeiro J.M."/>
            <person name="Anatrielo E."/>
            <person name="Ferreira B.R."/>
            <person name="Moreira H.N."/>
            <person name="Mafra C."/>
            <person name="Olegario M.M."/>
            <person name="Szabo P.J."/>
            <person name="Miranda-Santos I.K."/>
            <person name="Maruyama S.R."/>
        </authorList>
    </citation>
    <scope>NUCLEOTIDE SEQUENCE</scope>
    <source>
        <strain evidence="2">Araguapaz</strain>
        <tissue evidence="2">Salivary glands</tissue>
    </source>
</reference>
<keyword evidence="2" id="KW-0808">Transferase</keyword>
<evidence type="ECO:0000313" key="2">
    <source>
        <dbReference type="EMBL" id="JAC27001.1"/>
    </source>
</evidence>
<dbReference type="Pfam" id="PF04724">
    <property type="entry name" value="Glyco_transf_17"/>
    <property type="match status" value="1"/>
</dbReference>
<evidence type="ECO:0000256" key="1">
    <source>
        <dbReference type="SAM" id="Phobius"/>
    </source>
</evidence>
<dbReference type="PANTHER" id="PTHR12224:SF0">
    <property type="entry name" value="BETA-1,4-MANNOSYL-GLYCOPROTEIN 4-BETA-N-ACETYLGLUCOSAMINYLTRANSFERASE"/>
    <property type="match status" value="1"/>
</dbReference>
<feature type="transmembrane region" description="Helical" evidence="1">
    <location>
        <begin position="30"/>
        <end position="50"/>
    </location>
</feature>
<dbReference type="GO" id="GO:0006044">
    <property type="term" value="P:N-acetylglucosamine metabolic process"/>
    <property type="evidence" value="ECO:0007669"/>
    <property type="project" value="TreeGrafter"/>
</dbReference>
<keyword evidence="1" id="KW-0812">Transmembrane</keyword>
<dbReference type="EMBL" id="GBBL01000319">
    <property type="protein sequence ID" value="JAC27001.1"/>
    <property type="molecule type" value="mRNA"/>
</dbReference>
<organism evidence="2">
    <name type="scientific">Amblyomma parvum</name>
    <name type="common">South American tick</name>
    <dbReference type="NCBI Taxonomy" id="251391"/>
    <lineage>
        <taxon>Eukaryota</taxon>
        <taxon>Metazoa</taxon>
        <taxon>Ecdysozoa</taxon>
        <taxon>Arthropoda</taxon>
        <taxon>Chelicerata</taxon>
        <taxon>Arachnida</taxon>
        <taxon>Acari</taxon>
        <taxon>Parasitiformes</taxon>
        <taxon>Ixodida</taxon>
        <taxon>Ixodoidea</taxon>
        <taxon>Ixodidae</taxon>
        <taxon>Amblyomminae</taxon>
        <taxon>Amblyomma</taxon>
    </lineage>
</organism>